<protein>
    <submittedName>
        <fullName evidence="1">Uncharacterized protein</fullName>
    </submittedName>
</protein>
<name>A0A9D3YM30_DREPO</name>
<sequence length="58" mass="6800">MMYGSPTDDMVIITMALRKMLMTMVKKSIVDECEEKMLLMQNTKMAKVSFEEKENRGY</sequence>
<reference evidence="1" key="1">
    <citation type="journal article" date="2019" name="bioRxiv">
        <title>The Genome of the Zebra Mussel, Dreissena polymorpha: A Resource for Invasive Species Research.</title>
        <authorList>
            <person name="McCartney M.A."/>
            <person name="Auch B."/>
            <person name="Kono T."/>
            <person name="Mallez S."/>
            <person name="Zhang Y."/>
            <person name="Obille A."/>
            <person name="Becker A."/>
            <person name="Abrahante J.E."/>
            <person name="Garbe J."/>
            <person name="Badalamenti J.P."/>
            <person name="Herman A."/>
            <person name="Mangelson H."/>
            <person name="Liachko I."/>
            <person name="Sullivan S."/>
            <person name="Sone E.D."/>
            <person name="Koren S."/>
            <person name="Silverstein K.A.T."/>
            <person name="Beckman K.B."/>
            <person name="Gohl D.M."/>
        </authorList>
    </citation>
    <scope>NUCLEOTIDE SEQUENCE</scope>
    <source>
        <strain evidence="1">Duluth1</strain>
        <tissue evidence="1">Whole animal</tissue>
    </source>
</reference>
<evidence type="ECO:0000313" key="2">
    <source>
        <dbReference type="Proteomes" id="UP000828390"/>
    </source>
</evidence>
<dbReference type="Proteomes" id="UP000828390">
    <property type="component" value="Unassembled WGS sequence"/>
</dbReference>
<organism evidence="1 2">
    <name type="scientific">Dreissena polymorpha</name>
    <name type="common">Zebra mussel</name>
    <name type="synonym">Mytilus polymorpha</name>
    <dbReference type="NCBI Taxonomy" id="45954"/>
    <lineage>
        <taxon>Eukaryota</taxon>
        <taxon>Metazoa</taxon>
        <taxon>Spiralia</taxon>
        <taxon>Lophotrochozoa</taxon>
        <taxon>Mollusca</taxon>
        <taxon>Bivalvia</taxon>
        <taxon>Autobranchia</taxon>
        <taxon>Heteroconchia</taxon>
        <taxon>Euheterodonta</taxon>
        <taxon>Imparidentia</taxon>
        <taxon>Neoheterodontei</taxon>
        <taxon>Myida</taxon>
        <taxon>Dreissenoidea</taxon>
        <taxon>Dreissenidae</taxon>
        <taxon>Dreissena</taxon>
    </lineage>
</organism>
<keyword evidence="2" id="KW-1185">Reference proteome</keyword>
<reference evidence="1" key="2">
    <citation type="submission" date="2020-11" db="EMBL/GenBank/DDBJ databases">
        <authorList>
            <person name="McCartney M.A."/>
            <person name="Auch B."/>
            <person name="Kono T."/>
            <person name="Mallez S."/>
            <person name="Becker A."/>
            <person name="Gohl D.M."/>
            <person name="Silverstein K.A.T."/>
            <person name="Koren S."/>
            <person name="Bechman K.B."/>
            <person name="Herman A."/>
            <person name="Abrahante J.E."/>
            <person name="Garbe J."/>
        </authorList>
    </citation>
    <scope>NUCLEOTIDE SEQUENCE</scope>
    <source>
        <strain evidence="1">Duluth1</strain>
        <tissue evidence="1">Whole animal</tissue>
    </source>
</reference>
<dbReference type="EMBL" id="JAIWYP010000015">
    <property type="protein sequence ID" value="KAH3700946.1"/>
    <property type="molecule type" value="Genomic_DNA"/>
</dbReference>
<comment type="caution">
    <text evidence="1">The sequence shown here is derived from an EMBL/GenBank/DDBJ whole genome shotgun (WGS) entry which is preliminary data.</text>
</comment>
<proteinExistence type="predicted"/>
<gene>
    <name evidence="1" type="ORF">DPMN_075927</name>
</gene>
<accession>A0A9D3YM30</accession>
<dbReference type="AlphaFoldDB" id="A0A9D3YM30"/>
<evidence type="ECO:0000313" key="1">
    <source>
        <dbReference type="EMBL" id="KAH3700946.1"/>
    </source>
</evidence>